<sequence length="149" mass="17168">MSDMCGWMYHHHFYIVNMVEDDFVSWSVLLCFHKFRNSVVKVFSPQFERLSLFICGWHSKVNGTKFDIASNSLINVLSHQSRAKGNICKLHLKIITGFSVPRVSELNNKSLSYLVENMETENKEEISCIVKAHSTQGSIKLQLHHHSTN</sequence>
<reference evidence="1 2" key="1">
    <citation type="submission" date="2015-04" db="EMBL/GenBank/DDBJ databases">
        <authorList>
            <person name="Syromyatnikov M.Y."/>
            <person name="Popov V.N."/>
        </authorList>
    </citation>
    <scope>NUCLEOTIDE SEQUENCE [LARGE SCALE GENOMIC DNA]</scope>
</reference>
<organism evidence="1 2">
    <name type="scientific">Clunio marinus</name>
    <dbReference type="NCBI Taxonomy" id="568069"/>
    <lineage>
        <taxon>Eukaryota</taxon>
        <taxon>Metazoa</taxon>
        <taxon>Ecdysozoa</taxon>
        <taxon>Arthropoda</taxon>
        <taxon>Hexapoda</taxon>
        <taxon>Insecta</taxon>
        <taxon>Pterygota</taxon>
        <taxon>Neoptera</taxon>
        <taxon>Endopterygota</taxon>
        <taxon>Diptera</taxon>
        <taxon>Nematocera</taxon>
        <taxon>Chironomoidea</taxon>
        <taxon>Chironomidae</taxon>
        <taxon>Clunio</taxon>
    </lineage>
</organism>
<protein>
    <submittedName>
        <fullName evidence="1">CLUMA_CG004640, isoform A</fullName>
    </submittedName>
</protein>
<name>A0A1J1HSB9_9DIPT</name>
<keyword evidence="2" id="KW-1185">Reference proteome</keyword>
<evidence type="ECO:0000313" key="2">
    <source>
        <dbReference type="Proteomes" id="UP000183832"/>
    </source>
</evidence>
<gene>
    <name evidence="1" type="ORF">CLUMA_CG004640</name>
</gene>
<dbReference type="AlphaFoldDB" id="A0A1J1HSB9"/>
<dbReference type="Proteomes" id="UP000183832">
    <property type="component" value="Unassembled WGS sequence"/>
</dbReference>
<proteinExistence type="predicted"/>
<evidence type="ECO:0000313" key="1">
    <source>
        <dbReference type="EMBL" id="CRK90951.1"/>
    </source>
</evidence>
<accession>A0A1J1HSB9</accession>
<dbReference type="EMBL" id="CVRI01000020">
    <property type="protein sequence ID" value="CRK90951.1"/>
    <property type="molecule type" value="Genomic_DNA"/>
</dbReference>